<keyword evidence="3" id="KW-1185">Reference proteome</keyword>
<evidence type="ECO:0000313" key="2">
    <source>
        <dbReference type="EMBL" id="TRX43081.1"/>
    </source>
</evidence>
<feature type="transmembrane region" description="Helical" evidence="1">
    <location>
        <begin position="34"/>
        <end position="55"/>
    </location>
</feature>
<keyword evidence="1" id="KW-0812">Transmembrane</keyword>
<keyword evidence="1" id="KW-1133">Transmembrane helix</keyword>
<comment type="caution">
    <text evidence="2">The sequence shown here is derived from an EMBL/GenBank/DDBJ whole genome shotgun (WGS) entry which is preliminary data.</text>
</comment>
<dbReference type="OrthoDB" id="1452636at2"/>
<dbReference type="Proteomes" id="UP000316371">
    <property type="component" value="Unassembled WGS sequence"/>
</dbReference>
<keyword evidence="1" id="KW-0472">Membrane</keyword>
<proteinExistence type="predicted"/>
<accession>A0A553EDR5</accession>
<reference evidence="2 3" key="1">
    <citation type="submission" date="2019-07" db="EMBL/GenBank/DDBJ databases">
        <title>Novel species of Flavobacterium.</title>
        <authorList>
            <person name="Liu Q."/>
            <person name="Xin Y.-H."/>
        </authorList>
    </citation>
    <scope>NUCLEOTIDE SEQUENCE [LARGE SCALE GENOMIC DNA]</scope>
    <source>
        <strain evidence="2 3">LB1R34</strain>
    </source>
</reference>
<name>A0A553EDR5_9FLAO</name>
<evidence type="ECO:0000313" key="3">
    <source>
        <dbReference type="Proteomes" id="UP000316371"/>
    </source>
</evidence>
<evidence type="ECO:0000256" key="1">
    <source>
        <dbReference type="SAM" id="Phobius"/>
    </source>
</evidence>
<protein>
    <submittedName>
        <fullName evidence="2">Uncharacterized protein</fullName>
    </submittedName>
</protein>
<gene>
    <name evidence="2" type="ORF">FNW21_01730</name>
</gene>
<dbReference type="EMBL" id="VJZT01000001">
    <property type="protein sequence ID" value="TRX43081.1"/>
    <property type="molecule type" value="Genomic_DNA"/>
</dbReference>
<organism evidence="2 3">
    <name type="scientific">Flavobacterium restrictum</name>
    <dbReference type="NCBI Taxonomy" id="2594428"/>
    <lineage>
        <taxon>Bacteria</taxon>
        <taxon>Pseudomonadati</taxon>
        <taxon>Bacteroidota</taxon>
        <taxon>Flavobacteriia</taxon>
        <taxon>Flavobacteriales</taxon>
        <taxon>Flavobacteriaceae</taxon>
        <taxon>Flavobacterium</taxon>
    </lineage>
</organism>
<sequence length="60" mass="6495">MSLQHSNTTLVGTAGGTFLSVLPNLHSEDVLKTIILATLGAVVSFSISLILKFFIRKHKK</sequence>
<dbReference type="AlphaFoldDB" id="A0A553EDR5"/>